<dbReference type="SUPFAM" id="SSF51735">
    <property type="entry name" value="NAD(P)-binding Rossmann-fold domains"/>
    <property type="match status" value="1"/>
</dbReference>
<dbReference type="InterPro" id="IPR036721">
    <property type="entry name" value="RCK_C_sf"/>
</dbReference>
<sequence length="223" mass="24647">MKKKLVGVLGLGIFGRAVARQLSQFDQDVIAVDMKENIVNDFGNIVTKAVLGDITDKNFLLAVGLDHCETVVVATGNNLESSVLAILNCKKIGIPIIIAKAKNKIYEEVLYGIGATDVISPERDSGKQVASNILKHHIENIIYLENHVSIINFKIPESWVGKNLAELSIRQKYELNIIGTRLHKGGHLKLNVDPNTPLPPNIILVGIANDHTFEKFDYLDYLK</sequence>
<organism evidence="2 3">
    <name type="scientific">Pseudolactococcus piscium MKFS47</name>
    <dbReference type="NCBI Taxonomy" id="297352"/>
    <lineage>
        <taxon>Bacteria</taxon>
        <taxon>Bacillati</taxon>
        <taxon>Bacillota</taxon>
        <taxon>Bacilli</taxon>
        <taxon>Lactobacillales</taxon>
        <taxon>Streptococcaceae</taxon>
        <taxon>Pseudolactococcus</taxon>
    </lineage>
</organism>
<feature type="domain" description="RCK N-terminal" evidence="1">
    <location>
        <begin position="3"/>
        <end position="120"/>
    </location>
</feature>
<dbReference type="PANTHER" id="PTHR43833">
    <property type="entry name" value="POTASSIUM CHANNEL PROTEIN 2-RELATED-RELATED"/>
    <property type="match status" value="1"/>
</dbReference>
<dbReference type="Gene3D" id="3.40.50.720">
    <property type="entry name" value="NAD(P)-binding Rossmann-like Domain"/>
    <property type="match status" value="1"/>
</dbReference>
<dbReference type="RefSeq" id="WP_047916012.1">
    <property type="nucleotide sequence ID" value="NZ_LN774769.1"/>
</dbReference>
<evidence type="ECO:0000313" key="3">
    <source>
        <dbReference type="Proteomes" id="UP000033166"/>
    </source>
</evidence>
<dbReference type="HOGENOM" id="CLU_046525_3_2_9"/>
<evidence type="ECO:0000313" key="2">
    <source>
        <dbReference type="EMBL" id="CEN28980.1"/>
    </source>
</evidence>
<dbReference type="PANTHER" id="PTHR43833:SF7">
    <property type="entry name" value="KTR SYSTEM POTASSIUM UPTAKE PROTEIN C"/>
    <property type="match status" value="1"/>
</dbReference>
<accession>A0A0D6DZS3</accession>
<name>A0A0D6DZS3_9LACT</name>
<dbReference type="EMBL" id="LN774769">
    <property type="protein sequence ID" value="CEN28980.1"/>
    <property type="molecule type" value="Genomic_DNA"/>
</dbReference>
<dbReference type="Gene3D" id="3.30.70.1450">
    <property type="entry name" value="Regulator of K+ conductance, C-terminal domain"/>
    <property type="match status" value="1"/>
</dbReference>
<evidence type="ECO:0000259" key="1">
    <source>
        <dbReference type="PROSITE" id="PS51201"/>
    </source>
</evidence>
<dbReference type="PROSITE" id="PS51201">
    <property type="entry name" value="RCK_N"/>
    <property type="match status" value="1"/>
</dbReference>
<dbReference type="InterPro" id="IPR003148">
    <property type="entry name" value="RCK_N"/>
</dbReference>
<dbReference type="InterPro" id="IPR050721">
    <property type="entry name" value="Trk_Ktr_HKT_K-transport"/>
</dbReference>
<gene>
    <name evidence="2" type="primary">ktrA</name>
    <name evidence="2" type="ORF">LACPI_1780</name>
</gene>
<dbReference type="AlphaFoldDB" id="A0A0D6DZS3"/>
<proteinExistence type="predicted"/>
<dbReference type="Pfam" id="PF02254">
    <property type="entry name" value="TrkA_N"/>
    <property type="match status" value="1"/>
</dbReference>
<dbReference type="KEGG" id="lpk:LACPI_1780"/>
<dbReference type="InterPro" id="IPR036291">
    <property type="entry name" value="NAD(P)-bd_dom_sf"/>
</dbReference>
<dbReference type="SUPFAM" id="SSF116726">
    <property type="entry name" value="TrkA C-terminal domain-like"/>
    <property type="match status" value="1"/>
</dbReference>
<protein>
    <submittedName>
        <fullName evidence="2">Ktr system potassium uptake protein A KtrA</fullName>
    </submittedName>
</protein>
<dbReference type="Proteomes" id="UP000033166">
    <property type="component" value="Chromosome I"/>
</dbReference>
<dbReference type="GO" id="GO:0006813">
    <property type="term" value="P:potassium ion transport"/>
    <property type="evidence" value="ECO:0007669"/>
    <property type="project" value="InterPro"/>
</dbReference>
<reference evidence="3" key="1">
    <citation type="submission" date="2015-01" db="EMBL/GenBank/DDBJ databases">
        <authorList>
            <person name="Andreevskaya M."/>
        </authorList>
    </citation>
    <scope>NUCLEOTIDE SEQUENCE [LARGE SCALE GENOMIC DNA]</scope>
    <source>
        <strain evidence="3">MKFS47</strain>
    </source>
</reference>